<name>X0Y4V9_9ZZZZ</name>
<reference evidence="1" key="1">
    <citation type="journal article" date="2014" name="Front. Microbiol.">
        <title>High frequency of phylogenetically diverse reductive dehalogenase-homologous genes in deep subseafloor sedimentary metagenomes.</title>
        <authorList>
            <person name="Kawai M."/>
            <person name="Futagami T."/>
            <person name="Toyoda A."/>
            <person name="Takaki Y."/>
            <person name="Nishi S."/>
            <person name="Hori S."/>
            <person name="Arai W."/>
            <person name="Tsubouchi T."/>
            <person name="Morono Y."/>
            <person name="Uchiyama I."/>
            <person name="Ito T."/>
            <person name="Fujiyama A."/>
            <person name="Inagaki F."/>
            <person name="Takami H."/>
        </authorList>
    </citation>
    <scope>NUCLEOTIDE SEQUENCE</scope>
    <source>
        <strain evidence="1">Expedition CK06-06</strain>
    </source>
</reference>
<dbReference type="EMBL" id="BARS01057373">
    <property type="protein sequence ID" value="GAG50810.1"/>
    <property type="molecule type" value="Genomic_DNA"/>
</dbReference>
<evidence type="ECO:0000313" key="1">
    <source>
        <dbReference type="EMBL" id="GAG50810.1"/>
    </source>
</evidence>
<comment type="caution">
    <text evidence="1">The sequence shown here is derived from an EMBL/GenBank/DDBJ whole genome shotgun (WGS) entry which is preliminary data.</text>
</comment>
<feature type="non-terminal residue" evidence="1">
    <location>
        <position position="1"/>
    </location>
</feature>
<proteinExistence type="predicted"/>
<organism evidence="1">
    <name type="scientific">marine sediment metagenome</name>
    <dbReference type="NCBI Taxonomy" id="412755"/>
    <lineage>
        <taxon>unclassified sequences</taxon>
        <taxon>metagenomes</taxon>
        <taxon>ecological metagenomes</taxon>
    </lineage>
</organism>
<dbReference type="AlphaFoldDB" id="X0Y4V9"/>
<protein>
    <submittedName>
        <fullName evidence="1">Uncharacterized protein</fullName>
    </submittedName>
</protein>
<accession>X0Y4V9</accession>
<sequence length="45" mass="5205">FVDWDVHVHDDTKYISATNAIVRFYHTENGNAGDHLYLDHVALAY</sequence>
<gene>
    <name evidence="1" type="ORF">S01H1_84140</name>
</gene>